<dbReference type="Pfam" id="PF06114">
    <property type="entry name" value="Peptidase_M78"/>
    <property type="match status" value="1"/>
</dbReference>
<name>A0A8S5UV46_9CAUD</name>
<dbReference type="PANTHER" id="PTHR43236">
    <property type="entry name" value="ANTITOXIN HIGA1"/>
    <property type="match status" value="1"/>
</dbReference>
<proteinExistence type="predicted"/>
<feature type="domain" description="IrrE N-terminal-like" evidence="1">
    <location>
        <begin position="38"/>
        <end position="176"/>
    </location>
</feature>
<evidence type="ECO:0000259" key="1">
    <source>
        <dbReference type="Pfam" id="PF06114"/>
    </source>
</evidence>
<dbReference type="PANTHER" id="PTHR43236:SF2">
    <property type="entry name" value="BLL0069 PROTEIN"/>
    <property type="match status" value="1"/>
</dbReference>
<sequence length="363" mass="41754">MSAYIDKESLYKRVQNIRNQLKITFNDYPIDSQYLCRESLGKKIGYAPFKTPALRGIASLDKSNPKNDVILLNKFRSKVEQNFDCAHEFIHTVAHRKLQDRTSFSCFETVTKKQDPFIEWQANEGAAELLVPYKDFIPTYITLSQKNARNWYGTPPLKELSERYNVTETVIQNRISSLNYEIYQYMEHGDINRIEILSQNKQTQIGWNRSHEQHYCLSCLAPVNVIYNYCPVCGTKIETEGLISPNYVLKGAGYMKYPGVKLNESLRPYECPNCRNEEIENDSEYCAICGSYILNTCTNQPVNCGHAFDPLPGNARYCPYCGAETTYLQNDFIEKVKDDTHKTTTAIDTTDVTYVIADEDIPF</sequence>
<organism evidence="2">
    <name type="scientific">Siphoviridae sp. ctnNB1</name>
    <dbReference type="NCBI Taxonomy" id="2825660"/>
    <lineage>
        <taxon>Viruses</taxon>
        <taxon>Duplodnaviria</taxon>
        <taxon>Heunggongvirae</taxon>
        <taxon>Uroviricota</taxon>
        <taxon>Caudoviricetes</taxon>
    </lineage>
</organism>
<protein>
    <submittedName>
        <fullName evidence="2">IrrE protein</fullName>
    </submittedName>
</protein>
<evidence type="ECO:0000313" key="2">
    <source>
        <dbReference type="EMBL" id="DAF98360.1"/>
    </source>
</evidence>
<dbReference type="InterPro" id="IPR010359">
    <property type="entry name" value="IrrE_HExxH"/>
</dbReference>
<dbReference type="EMBL" id="BK016146">
    <property type="protein sequence ID" value="DAF98360.1"/>
    <property type="molecule type" value="Genomic_DNA"/>
</dbReference>
<dbReference type="InterPro" id="IPR052345">
    <property type="entry name" value="Rad_response_metalloprotease"/>
</dbReference>
<reference evidence="2" key="1">
    <citation type="journal article" date="2021" name="Proc. Natl. Acad. Sci. U.S.A.">
        <title>A Catalog of Tens of Thousands of Viruses from Human Metagenomes Reveals Hidden Associations with Chronic Diseases.</title>
        <authorList>
            <person name="Tisza M.J."/>
            <person name="Buck C.B."/>
        </authorList>
    </citation>
    <scope>NUCLEOTIDE SEQUENCE</scope>
    <source>
        <strain evidence="2">CtnNB1</strain>
    </source>
</reference>
<dbReference type="Gene3D" id="1.10.10.2910">
    <property type="match status" value="1"/>
</dbReference>
<accession>A0A8S5UV46</accession>